<dbReference type="CDD" id="cd07733">
    <property type="entry name" value="YycJ-like_MBL-fold"/>
    <property type="match status" value="1"/>
</dbReference>
<dbReference type="AlphaFoldDB" id="A0A1Y3PJP3"/>
<proteinExistence type="predicted"/>
<dbReference type="EMBL" id="LZRT01000072">
    <property type="protein sequence ID" value="OUM87615.1"/>
    <property type="molecule type" value="Genomic_DNA"/>
</dbReference>
<dbReference type="GO" id="GO:0016787">
    <property type="term" value="F:hydrolase activity"/>
    <property type="evidence" value="ECO:0007669"/>
    <property type="project" value="UniProtKB-KW"/>
</dbReference>
<accession>A0A1Y3PJP3</accession>
<dbReference type="InterPro" id="IPR058121">
    <property type="entry name" value="WalJ/YycJ"/>
</dbReference>
<dbReference type="Pfam" id="PF12706">
    <property type="entry name" value="Lactamase_B_2"/>
    <property type="match status" value="1"/>
</dbReference>
<name>A0A1Y3PJP3_9BACI</name>
<evidence type="ECO:0000313" key="2">
    <source>
        <dbReference type="EMBL" id="OUM87615.1"/>
    </source>
</evidence>
<gene>
    <name evidence="2" type="ORF">BAA01_04915</name>
</gene>
<dbReference type="InterPro" id="IPR036866">
    <property type="entry name" value="RibonucZ/Hydroxyglut_hydro"/>
</dbReference>
<dbReference type="SUPFAM" id="SSF56281">
    <property type="entry name" value="Metallo-hydrolase/oxidoreductase"/>
    <property type="match status" value="1"/>
</dbReference>
<keyword evidence="2" id="KW-0378">Hydrolase</keyword>
<dbReference type="Gene3D" id="3.60.15.10">
    <property type="entry name" value="Ribonuclease Z/Hydroxyacylglutathione hydrolase-like"/>
    <property type="match status" value="1"/>
</dbReference>
<dbReference type="PANTHER" id="PTHR47619">
    <property type="entry name" value="METALLO-HYDROLASE YYCJ-RELATED"/>
    <property type="match status" value="1"/>
</dbReference>
<dbReference type="InterPro" id="IPR001279">
    <property type="entry name" value="Metallo-B-lactamas"/>
</dbReference>
<feature type="domain" description="Metallo-beta-lactamase" evidence="1">
    <location>
        <begin position="11"/>
        <end position="218"/>
    </location>
</feature>
<comment type="caution">
    <text evidence="2">The sequence shown here is derived from an EMBL/GenBank/DDBJ whole genome shotgun (WGS) entry which is preliminary data.</text>
</comment>
<dbReference type="InterPro" id="IPR052533">
    <property type="entry name" value="WalJ/YycJ-like"/>
</dbReference>
<dbReference type="Proteomes" id="UP000196475">
    <property type="component" value="Unassembled WGS sequence"/>
</dbReference>
<dbReference type="SMART" id="SM00849">
    <property type="entry name" value="Lactamase_B"/>
    <property type="match status" value="1"/>
</dbReference>
<sequence length="267" mass="29845">MRFSVLASGSTGNALYIETDEVRLLVDAGLSGRQLEQLLAEHRIGPNQLDAILISHEHIDHVKGVGVLARRYQLPVYANSGTWRAMPAQVGEIPEGQCRVFETGRWFRIGDLEIESFPTSHDAAEPVGFCFYHGEAKLGLATDLGYVSRKVMEKVRDSHILILEANHDVEMLRMSRYPWEVKRRILSDTGHLSNESAGDTLLEILKMGSAIRQVFLAHLSQENNLQELAHLTVEHCLRREQIEVGKELTLAATFPDRPTPLKSVSGS</sequence>
<reference evidence="3" key="1">
    <citation type="submission" date="2016-06" db="EMBL/GenBank/DDBJ databases">
        <authorList>
            <person name="Nascimento L."/>
            <person name="Pereira R.V."/>
            <person name="Martins L.F."/>
            <person name="Quaggio R.B."/>
            <person name="Silva A.M."/>
            <person name="Setubal J.C."/>
        </authorList>
    </citation>
    <scope>NUCLEOTIDE SEQUENCE [LARGE SCALE GENOMIC DNA]</scope>
</reference>
<evidence type="ECO:0000259" key="1">
    <source>
        <dbReference type="SMART" id="SM00849"/>
    </source>
</evidence>
<evidence type="ECO:0000313" key="3">
    <source>
        <dbReference type="Proteomes" id="UP000196475"/>
    </source>
</evidence>
<protein>
    <submittedName>
        <fullName evidence="2">Metallohydrolase</fullName>
    </submittedName>
</protein>
<dbReference type="PANTHER" id="PTHR47619:SF1">
    <property type="entry name" value="EXODEOXYRIBONUCLEASE WALJ"/>
    <property type="match status" value="1"/>
</dbReference>
<organism evidence="2 3">
    <name type="scientific">Bacillus thermozeamaize</name>
    <dbReference type="NCBI Taxonomy" id="230954"/>
    <lineage>
        <taxon>Bacteria</taxon>
        <taxon>Bacillati</taxon>
        <taxon>Bacillota</taxon>
        <taxon>Bacilli</taxon>
        <taxon>Bacillales</taxon>
        <taxon>Bacillaceae</taxon>
        <taxon>Bacillus</taxon>
    </lineage>
</organism>